<dbReference type="Proteomes" id="UP001194468">
    <property type="component" value="Unassembled WGS sequence"/>
</dbReference>
<feature type="compositionally biased region" description="Acidic residues" evidence="1">
    <location>
        <begin position="73"/>
        <end position="119"/>
    </location>
</feature>
<gene>
    <name evidence="2" type="ORF">L210DRAFT_3525186</name>
</gene>
<reference evidence="2" key="2">
    <citation type="journal article" date="2020" name="Nat. Commun.">
        <title>Large-scale genome sequencing of mycorrhizal fungi provides insights into the early evolution of symbiotic traits.</title>
        <authorList>
            <person name="Miyauchi S."/>
            <person name="Kiss E."/>
            <person name="Kuo A."/>
            <person name="Drula E."/>
            <person name="Kohler A."/>
            <person name="Sanchez-Garcia M."/>
            <person name="Morin E."/>
            <person name="Andreopoulos B."/>
            <person name="Barry K.W."/>
            <person name="Bonito G."/>
            <person name="Buee M."/>
            <person name="Carver A."/>
            <person name="Chen C."/>
            <person name="Cichocki N."/>
            <person name="Clum A."/>
            <person name="Culley D."/>
            <person name="Crous P.W."/>
            <person name="Fauchery L."/>
            <person name="Girlanda M."/>
            <person name="Hayes R.D."/>
            <person name="Keri Z."/>
            <person name="LaButti K."/>
            <person name="Lipzen A."/>
            <person name="Lombard V."/>
            <person name="Magnuson J."/>
            <person name="Maillard F."/>
            <person name="Murat C."/>
            <person name="Nolan M."/>
            <person name="Ohm R.A."/>
            <person name="Pangilinan J."/>
            <person name="Pereira M.F."/>
            <person name="Perotto S."/>
            <person name="Peter M."/>
            <person name="Pfister S."/>
            <person name="Riley R."/>
            <person name="Sitrit Y."/>
            <person name="Stielow J.B."/>
            <person name="Szollosi G."/>
            <person name="Zifcakova L."/>
            <person name="Stursova M."/>
            <person name="Spatafora J.W."/>
            <person name="Tedersoo L."/>
            <person name="Vaario L.M."/>
            <person name="Yamada A."/>
            <person name="Yan M."/>
            <person name="Wang P."/>
            <person name="Xu J."/>
            <person name="Bruns T."/>
            <person name="Baldrian P."/>
            <person name="Vilgalys R."/>
            <person name="Dunand C."/>
            <person name="Henrissat B."/>
            <person name="Grigoriev I.V."/>
            <person name="Hibbett D."/>
            <person name="Nagy L.G."/>
            <person name="Martin F.M."/>
        </authorList>
    </citation>
    <scope>NUCLEOTIDE SEQUENCE</scope>
    <source>
        <strain evidence="2">BED1</strain>
    </source>
</reference>
<evidence type="ECO:0000256" key="1">
    <source>
        <dbReference type="SAM" id="MobiDB-lite"/>
    </source>
</evidence>
<reference evidence="2" key="1">
    <citation type="submission" date="2019-10" db="EMBL/GenBank/DDBJ databases">
        <authorList>
            <consortium name="DOE Joint Genome Institute"/>
            <person name="Kuo A."/>
            <person name="Miyauchi S."/>
            <person name="Kiss E."/>
            <person name="Drula E."/>
            <person name="Kohler A."/>
            <person name="Sanchez-Garcia M."/>
            <person name="Andreopoulos B."/>
            <person name="Barry K.W."/>
            <person name="Bonito G."/>
            <person name="Buee M."/>
            <person name="Carver A."/>
            <person name="Chen C."/>
            <person name="Cichocki N."/>
            <person name="Clum A."/>
            <person name="Culley D."/>
            <person name="Crous P.W."/>
            <person name="Fauchery L."/>
            <person name="Girlanda M."/>
            <person name="Hayes R."/>
            <person name="Keri Z."/>
            <person name="LaButti K."/>
            <person name="Lipzen A."/>
            <person name="Lombard V."/>
            <person name="Magnuson J."/>
            <person name="Maillard F."/>
            <person name="Morin E."/>
            <person name="Murat C."/>
            <person name="Nolan M."/>
            <person name="Ohm R."/>
            <person name="Pangilinan J."/>
            <person name="Pereira M."/>
            <person name="Perotto S."/>
            <person name="Peter M."/>
            <person name="Riley R."/>
            <person name="Sitrit Y."/>
            <person name="Stielow B."/>
            <person name="Szollosi G."/>
            <person name="Zifcakova L."/>
            <person name="Stursova M."/>
            <person name="Spatafora J.W."/>
            <person name="Tedersoo L."/>
            <person name="Vaario L.-M."/>
            <person name="Yamada A."/>
            <person name="Yan M."/>
            <person name="Wang P."/>
            <person name="Xu J."/>
            <person name="Bruns T."/>
            <person name="Baldrian P."/>
            <person name="Vilgalys R."/>
            <person name="Henrissat B."/>
            <person name="Grigoriev I.V."/>
            <person name="Hibbett D."/>
            <person name="Nagy L.G."/>
            <person name="Martin F.M."/>
        </authorList>
    </citation>
    <scope>NUCLEOTIDE SEQUENCE</scope>
    <source>
        <strain evidence="2">BED1</strain>
    </source>
</reference>
<proteinExistence type="predicted"/>
<keyword evidence="3" id="KW-1185">Reference proteome</keyword>
<dbReference type="AlphaFoldDB" id="A0AAD4C3A7"/>
<sequence>MAYYVNIFADRDMFMRYTGLGAGHHAQYHPPTMETCEDGANDVGDPSDTLDDEDSSELGDGETKDVQSVSMDEGLEDGSDDAEGPEDSEDEMDSSSESEEEEEEEEEEEDSDGDSVFEF</sequence>
<organism evidence="2 3">
    <name type="scientific">Boletus edulis BED1</name>
    <dbReference type="NCBI Taxonomy" id="1328754"/>
    <lineage>
        <taxon>Eukaryota</taxon>
        <taxon>Fungi</taxon>
        <taxon>Dikarya</taxon>
        <taxon>Basidiomycota</taxon>
        <taxon>Agaricomycotina</taxon>
        <taxon>Agaricomycetes</taxon>
        <taxon>Agaricomycetidae</taxon>
        <taxon>Boletales</taxon>
        <taxon>Boletineae</taxon>
        <taxon>Boletaceae</taxon>
        <taxon>Boletoideae</taxon>
        <taxon>Boletus</taxon>
    </lineage>
</organism>
<evidence type="ECO:0000313" key="3">
    <source>
        <dbReference type="Proteomes" id="UP001194468"/>
    </source>
</evidence>
<protein>
    <submittedName>
        <fullName evidence="2">Uncharacterized protein</fullName>
    </submittedName>
</protein>
<name>A0AAD4C3A7_BOLED</name>
<feature type="compositionally biased region" description="Acidic residues" evidence="1">
    <location>
        <begin position="48"/>
        <end position="60"/>
    </location>
</feature>
<feature type="region of interest" description="Disordered" evidence="1">
    <location>
        <begin position="22"/>
        <end position="119"/>
    </location>
</feature>
<evidence type="ECO:0000313" key="2">
    <source>
        <dbReference type="EMBL" id="KAF8447188.1"/>
    </source>
</evidence>
<accession>A0AAD4C3A7</accession>
<dbReference type="EMBL" id="WHUW01000004">
    <property type="protein sequence ID" value="KAF8447188.1"/>
    <property type="molecule type" value="Genomic_DNA"/>
</dbReference>
<comment type="caution">
    <text evidence="2">The sequence shown here is derived from an EMBL/GenBank/DDBJ whole genome shotgun (WGS) entry which is preliminary data.</text>
</comment>